<keyword evidence="6" id="KW-1185">Reference proteome</keyword>
<dbReference type="PANTHER" id="PTHR43537:SF5">
    <property type="entry name" value="UXU OPERON TRANSCRIPTIONAL REGULATOR"/>
    <property type="match status" value="1"/>
</dbReference>
<dbReference type="Gene3D" id="1.20.120.530">
    <property type="entry name" value="GntR ligand-binding domain-like"/>
    <property type="match status" value="1"/>
</dbReference>
<dbReference type="Proteomes" id="UP001157069">
    <property type="component" value="Unassembled WGS sequence"/>
</dbReference>
<protein>
    <submittedName>
        <fullName evidence="5">GntR family transcriptional regulator</fullName>
    </submittedName>
</protein>
<dbReference type="InterPro" id="IPR036390">
    <property type="entry name" value="WH_DNA-bd_sf"/>
</dbReference>
<dbReference type="InterPro" id="IPR011711">
    <property type="entry name" value="GntR_C"/>
</dbReference>
<comment type="caution">
    <text evidence="5">The sequence shown here is derived from an EMBL/GenBank/DDBJ whole genome shotgun (WGS) entry which is preliminary data.</text>
</comment>
<dbReference type="InterPro" id="IPR008920">
    <property type="entry name" value="TF_FadR/GntR_C"/>
</dbReference>
<dbReference type="Gene3D" id="1.10.10.10">
    <property type="entry name" value="Winged helix-like DNA-binding domain superfamily/Winged helix DNA-binding domain"/>
    <property type="match status" value="1"/>
</dbReference>
<evidence type="ECO:0000313" key="6">
    <source>
        <dbReference type="Proteomes" id="UP001157069"/>
    </source>
</evidence>
<evidence type="ECO:0000256" key="1">
    <source>
        <dbReference type="ARBA" id="ARBA00023015"/>
    </source>
</evidence>
<dbReference type="SMART" id="SM00345">
    <property type="entry name" value="HTH_GNTR"/>
    <property type="match status" value="1"/>
</dbReference>
<evidence type="ECO:0000256" key="2">
    <source>
        <dbReference type="ARBA" id="ARBA00023125"/>
    </source>
</evidence>
<feature type="domain" description="HTH gntR-type" evidence="4">
    <location>
        <begin position="22"/>
        <end position="90"/>
    </location>
</feature>
<reference evidence="6" key="1">
    <citation type="journal article" date="2019" name="Int. J. Syst. Evol. Microbiol.">
        <title>The Global Catalogue of Microorganisms (GCM) 10K type strain sequencing project: providing services to taxonomists for standard genome sequencing and annotation.</title>
        <authorList>
            <consortium name="The Broad Institute Genomics Platform"/>
            <consortium name="The Broad Institute Genome Sequencing Center for Infectious Disease"/>
            <person name="Wu L."/>
            <person name="Ma J."/>
        </authorList>
    </citation>
    <scope>NUCLEOTIDE SEQUENCE [LARGE SCALE GENOMIC DNA]</scope>
    <source>
        <strain evidence="6">NBRC 108755</strain>
    </source>
</reference>
<dbReference type="PANTHER" id="PTHR43537">
    <property type="entry name" value="TRANSCRIPTIONAL REGULATOR, GNTR FAMILY"/>
    <property type="match status" value="1"/>
</dbReference>
<keyword evidence="1" id="KW-0805">Transcription regulation</keyword>
<dbReference type="EMBL" id="BSVA01000001">
    <property type="protein sequence ID" value="GMA91453.1"/>
    <property type="molecule type" value="Genomic_DNA"/>
</dbReference>
<gene>
    <name evidence="5" type="ORF">GCM10025869_19820</name>
</gene>
<dbReference type="RefSeq" id="WP_284299788.1">
    <property type="nucleotide sequence ID" value="NZ_BSVA01000001.1"/>
</dbReference>
<evidence type="ECO:0000256" key="3">
    <source>
        <dbReference type="ARBA" id="ARBA00023163"/>
    </source>
</evidence>
<dbReference type="PROSITE" id="PS50949">
    <property type="entry name" value="HTH_GNTR"/>
    <property type="match status" value="1"/>
</dbReference>
<organism evidence="5 6">
    <name type="scientific">Homoserinibacter gongjuensis</name>
    <dbReference type="NCBI Taxonomy" id="1162968"/>
    <lineage>
        <taxon>Bacteria</taxon>
        <taxon>Bacillati</taxon>
        <taxon>Actinomycetota</taxon>
        <taxon>Actinomycetes</taxon>
        <taxon>Micrococcales</taxon>
        <taxon>Microbacteriaceae</taxon>
        <taxon>Homoserinibacter</taxon>
    </lineage>
</organism>
<evidence type="ECO:0000313" key="5">
    <source>
        <dbReference type="EMBL" id="GMA91453.1"/>
    </source>
</evidence>
<dbReference type="SUPFAM" id="SSF46785">
    <property type="entry name" value="Winged helix' DNA-binding domain"/>
    <property type="match status" value="1"/>
</dbReference>
<dbReference type="SUPFAM" id="SSF48008">
    <property type="entry name" value="GntR ligand-binding domain-like"/>
    <property type="match status" value="1"/>
</dbReference>
<keyword evidence="2" id="KW-0238">DNA-binding</keyword>
<dbReference type="PRINTS" id="PR00035">
    <property type="entry name" value="HTHGNTR"/>
</dbReference>
<dbReference type="InterPro" id="IPR000524">
    <property type="entry name" value="Tscrpt_reg_HTH_GntR"/>
</dbReference>
<dbReference type="SMART" id="SM00895">
    <property type="entry name" value="FCD"/>
    <property type="match status" value="1"/>
</dbReference>
<dbReference type="CDD" id="cd07377">
    <property type="entry name" value="WHTH_GntR"/>
    <property type="match status" value="1"/>
</dbReference>
<name>A0ABQ6JT17_9MICO</name>
<dbReference type="Pfam" id="PF07729">
    <property type="entry name" value="FCD"/>
    <property type="match status" value="1"/>
</dbReference>
<proteinExistence type="predicted"/>
<evidence type="ECO:0000259" key="4">
    <source>
        <dbReference type="PROSITE" id="PS50949"/>
    </source>
</evidence>
<sequence>MPAYPRSDVHPICDALVALPAGSTASDVTTALLELFASGSVPLGERLPPERRLAEVLRVGRSAVREALATLETLGVVEARPGAGTFLRATRTAVLSENVRWNMLIGERELEELLELRTALEIHAAWLAAERQDAAVGMRLAHHLDRMRASLGDLEAFIEADQAFHRELAEATGNTALQDLLDITHGLLRRRVATEPDSRRHAELAVVEHERVHAAVAAGDADAASEAMRLHMRTSASLLRGGAAA</sequence>
<accession>A0ABQ6JT17</accession>
<keyword evidence="3" id="KW-0804">Transcription</keyword>
<dbReference type="Pfam" id="PF00392">
    <property type="entry name" value="GntR"/>
    <property type="match status" value="1"/>
</dbReference>
<dbReference type="InterPro" id="IPR036388">
    <property type="entry name" value="WH-like_DNA-bd_sf"/>
</dbReference>